<dbReference type="PANTHER" id="PTHR46194">
    <property type="entry name" value="PEPTIDYL-TRNA HYDROLASE PTRHD1-RELATED"/>
    <property type="match status" value="1"/>
</dbReference>
<proteinExistence type="predicted"/>
<dbReference type="PANTHER" id="PTHR46194:SF1">
    <property type="entry name" value="PEPTIDYL-TRNA HYDROLASE PTRHD1-RELATED"/>
    <property type="match status" value="1"/>
</dbReference>
<evidence type="ECO:0000313" key="1">
    <source>
        <dbReference type="EMBL" id="CAI0447344.1"/>
    </source>
</evidence>
<keyword evidence="2" id="KW-1185">Reference proteome</keyword>
<gene>
    <name evidence="1" type="ORF">LITE_LOCUS29370</name>
</gene>
<dbReference type="InterPro" id="IPR042237">
    <property type="entry name" value="PTRHD1"/>
</dbReference>
<sequence length="95" mass="10679">MAAAVTQGCHVAVAAIWAHRDDAHTVRYCGPENIDSMHKLRIDSRRTIGDADVDLRCCCASSSKNITDLAYKRFSLSSSDQTCAHLREIQRLTWW</sequence>
<reference evidence="1" key="1">
    <citation type="submission" date="2022-08" db="EMBL/GenBank/DDBJ databases">
        <authorList>
            <person name="Gutierrez-Valencia J."/>
        </authorList>
    </citation>
    <scope>NUCLEOTIDE SEQUENCE</scope>
</reference>
<protein>
    <submittedName>
        <fullName evidence="1">Uncharacterized protein</fullName>
    </submittedName>
</protein>
<dbReference type="AlphaFoldDB" id="A0AAV0MMK8"/>
<accession>A0AAV0MMK8</accession>
<evidence type="ECO:0000313" key="2">
    <source>
        <dbReference type="Proteomes" id="UP001154282"/>
    </source>
</evidence>
<comment type="caution">
    <text evidence="1">The sequence shown here is derived from an EMBL/GenBank/DDBJ whole genome shotgun (WGS) entry which is preliminary data.</text>
</comment>
<name>A0AAV0MMK8_9ROSI</name>
<organism evidence="1 2">
    <name type="scientific">Linum tenue</name>
    <dbReference type="NCBI Taxonomy" id="586396"/>
    <lineage>
        <taxon>Eukaryota</taxon>
        <taxon>Viridiplantae</taxon>
        <taxon>Streptophyta</taxon>
        <taxon>Embryophyta</taxon>
        <taxon>Tracheophyta</taxon>
        <taxon>Spermatophyta</taxon>
        <taxon>Magnoliopsida</taxon>
        <taxon>eudicotyledons</taxon>
        <taxon>Gunneridae</taxon>
        <taxon>Pentapetalae</taxon>
        <taxon>rosids</taxon>
        <taxon>fabids</taxon>
        <taxon>Malpighiales</taxon>
        <taxon>Linaceae</taxon>
        <taxon>Linum</taxon>
    </lineage>
</organism>
<dbReference type="Proteomes" id="UP001154282">
    <property type="component" value="Unassembled WGS sequence"/>
</dbReference>
<dbReference type="EMBL" id="CAMGYJ010000007">
    <property type="protein sequence ID" value="CAI0447344.1"/>
    <property type="molecule type" value="Genomic_DNA"/>
</dbReference>